<comment type="caution">
    <text evidence="1">The sequence shown here is derived from an EMBL/GenBank/DDBJ whole genome shotgun (WGS) entry which is preliminary data.</text>
</comment>
<gene>
    <name evidence="1" type="ORF">DSO57_1023255</name>
</gene>
<name>A0ACC2S518_9FUNG</name>
<dbReference type="EMBL" id="QTSX02005800">
    <property type="protein sequence ID" value="KAJ9057386.1"/>
    <property type="molecule type" value="Genomic_DNA"/>
</dbReference>
<accession>A0ACC2S518</accession>
<evidence type="ECO:0000313" key="1">
    <source>
        <dbReference type="EMBL" id="KAJ9057386.1"/>
    </source>
</evidence>
<evidence type="ECO:0000313" key="2">
    <source>
        <dbReference type="Proteomes" id="UP001165960"/>
    </source>
</evidence>
<keyword evidence="2" id="KW-1185">Reference proteome</keyword>
<protein>
    <submittedName>
        <fullName evidence="1">Uncharacterized protein</fullName>
    </submittedName>
</protein>
<reference evidence="1" key="1">
    <citation type="submission" date="2022-04" db="EMBL/GenBank/DDBJ databases">
        <title>Genome of the entomopathogenic fungus Entomophthora muscae.</title>
        <authorList>
            <person name="Elya C."/>
            <person name="Lovett B.R."/>
            <person name="Lee E."/>
            <person name="Macias A.M."/>
            <person name="Hajek A.E."/>
            <person name="De Bivort B.L."/>
            <person name="Kasson M.T."/>
            <person name="De Fine Licht H.H."/>
            <person name="Stajich J.E."/>
        </authorList>
    </citation>
    <scope>NUCLEOTIDE SEQUENCE</scope>
    <source>
        <strain evidence="1">Berkeley</strain>
    </source>
</reference>
<organism evidence="1 2">
    <name type="scientific">Entomophthora muscae</name>
    <dbReference type="NCBI Taxonomy" id="34485"/>
    <lineage>
        <taxon>Eukaryota</taxon>
        <taxon>Fungi</taxon>
        <taxon>Fungi incertae sedis</taxon>
        <taxon>Zoopagomycota</taxon>
        <taxon>Entomophthoromycotina</taxon>
        <taxon>Entomophthoromycetes</taxon>
        <taxon>Entomophthorales</taxon>
        <taxon>Entomophthoraceae</taxon>
        <taxon>Entomophthora</taxon>
    </lineage>
</organism>
<proteinExistence type="predicted"/>
<sequence>MTPPLTPWPNCPQETVTTAESTSTQPFGVLYITLTGLVDFMVPANGPWAFLRKSLSYIVKLALILWWALPTGPVSSPEPATGWLPDRGPEISSLIKIMFPVCYTALYSTLSYQKAFYKLLILFLGLVIKSPVISEFEVLLGAWF</sequence>
<dbReference type="Proteomes" id="UP001165960">
    <property type="component" value="Unassembled WGS sequence"/>
</dbReference>